<gene>
    <name evidence="1" type="ORF">METZ01_LOCUS302485</name>
</gene>
<accession>A0A382MQL0</accession>
<evidence type="ECO:0008006" key="2">
    <source>
        <dbReference type="Google" id="ProtNLM"/>
    </source>
</evidence>
<reference evidence="1" key="1">
    <citation type="submission" date="2018-05" db="EMBL/GenBank/DDBJ databases">
        <authorList>
            <person name="Lanie J.A."/>
            <person name="Ng W.-L."/>
            <person name="Kazmierczak K.M."/>
            <person name="Andrzejewski T.M."/>
            <person name="Davidsen T.M."/>
            <person name="Wayne K.J."/>
            <person name="Tettelin H."/>
            <person name="Glass J.I."/>
            <person name="Rusch D."/>
            <person name="Podicherti R."/>
            <person name="Tsui H.-C.T."/>
            <person name="Winkler M.E."/>
        </authorList>
    </citation>
    <scope>NUCLEOTIDE SEQUENCE</scope>
</reference>
<dbReference type="EMBL" id="UINC01094414">
    <property type="protein sequence ID" value="SVC49631.1"/>
    <property type="molecule type" value="Genomic_DNA"/>
</dbReference>
<dbReference type="InterPro" id="IPR036291">
    <property type="entry name" value="NAD(P)-bd_dom_sf"/>
</dbReference>
<protein>
    <recommendedName>
        <fullName evidence="2">Ornithine cyclodeaminase</fullName>
    </recommendedName>
</protein>
<dbReference type="Gene3D" id="3.30.1780.10">
    <property type="entry name" value="ornithine cyclodeaminase, domain 1"/>
    <property type="match status" value="1"/>
</dbReference>
<name>A0A382MQL0_9ZZZZ</name>
<sequence length="95" mass="10027">MIFLNEEQTATLISNELAYHAVKDAFIAAVSDKATLFPVVNAAGTMPGSTFSLKSACTESIVGCNTGSYWPQNIALGRPCHGTTIFLLDSDNGSL</sequence>
<dbReference type="AlphaFoldDB" id="A0A382MQL0"/>
<organism evidence="1">
    <name type="scientific">marine metagenome</name>
    <dbReference type="NCBI Taxonomy" id="408172"/>
    <lineage>
        <taxon>unclassified sequences</taxon>
        <taxon>metagenomes</taxon>
        <taxon>ecological metagenomes</taxon>
    </lineage>
</organism>
<dbReference type="SUPFAM" id="SSF51735">
    <property type="entry name" value="NAD(P)-binding Rossmann-fold domains"/>
    <property type="match status" value="1"/>
</dbReference>
<feature type="non-terminal residue" evidence="1">
    <location>
        <position position="95"/>
    </location>
</feature>
<evidence type="ECO:0000313" key="1">
    <source>
        <dbReference type="EMBL" id="SVC49631.1"/>
    </source>
</evidence>
<proteinExistence type="predicted"/>
<dbReference type="InterPro" id="IPR023401">
    <property type="entry name" value="ODC_N"/>
</dbReference>